<evidence type="ECO:0000259" key="3">
    <source>
        <dbReference type="Pfam" id="PF01557"/>
    </source>
</evidence>
<reference evidence="4 5" key="1">
    <citation type="submission" date="2017-09" db="EMBL/GenBank/DDBJ databases">
        <title>Sphingomonas panjinensis sp.nov., isolated from oil-contaminated soil.</title>
        <authorList>
            <person name="Wang L."/>
            <person name="Chen L."/>
        </authorList>
    </citation>
    <scope>NUCLEOTIDE SEQUENCE [LARGE SCALE GENOMIC DNA]</scope>
    <source>
        <strain evidence="4 5">FW-11</strain>
    </source>
</reference>
<dbReference type="SUPFAM" id="SSF56529">
    <property type="entry name" value="FAH"/>
    <property type="match status" value="1"/>
</dbReference>
<dbReference type="PANTHER" id="PTHR42796">
    <property type="entry name" value="FUMARYLACETOACETATE HYDROLASE DOMAIN-CONTAINING PROTEIN 2A-RELATED"/>
    <property type="match status" value="1"/>
</dbReference>
<evidence type="ECO:0000256" key="2">
    <source>
        <dbReference type="ARBA" id="ARBA00022723"/>
    </source>
</evidence>
<keyword evidence="5" id="KW-1185">Reference proteome</keyword>
<accession>A0A2T5FTU5</accession>
<proteinExistence type="inferred from homology"/>
<dbReference type="Gene3D" id="3.90.850.10">
    <property type="entry name" value="Fumarylacetoacetase-like, C-terminal domain"/>
    <property type="match status" value="1"/>
</dbReference>
<dbReference type="GO" id="GO:0016787">
    <property type="term" value="F:hydrolase activity"/>
    <property type="evidence" value="ECO:0007669"/>
    <property type="project" value="UniProtKB-KW"/>
</dbReference>
<comment type="similarity">
    <text evidence="1">Belongs to the FAH family.</text>
</comment>
<dbReference type="Proteomes" id="UP000244162">
    <property type="component" value="Unassembled WGS sequence"/>
</dbReference>
<comment type="caution">
    <text evidence="4">The sequence shown here is derived from an EMBL/GenBank/DDBJ whole genome shotgun (WGS) entry which is preliminary data.</text>
</comment>
<dbReference type="InterPro" id="IPR051121">
    <property type="entry name" value="FAH"/>
</dbReference>
<protein>
    <submittedName>
        <fullName evidence="4">Fumarylacetoacetate hydrolase</fullName>
    </submittedName>
</protein>
<dbReference type="AlphaFoldDB" id="A0A2T5FTU5"/>
<dbReference type="InterPro" id="IPR011234">
    <property type="entry name" value="Fumarylacetoacetase-like_C"/>
</dbReference>
<dbReference type="EMBL" id="NWBU01000018">
    <property type="protein sequence ID" value="PTQ07486.1"/>
    <property type="molecule type" value="Genomic_DNA"/>
</dbReference>
<keyword evidence="4" id="KW-0378">Hydrolase</keyword>
<dbReference type="Pfam" id="PF01557">
    <property type="entry name" value="FAA_hydrolase"/>
    <property type="match status" value="1"/>
</dbReference>
<feature type="domain" description="Fumarylacetoacetase-like C-terminal" evidence="3">
    <location>
        <begin position="76"/>
        <end position="281"/>
    </location>
</feature>
<dbReference type="FunFam" id="3.90.850.10:FF:000002">
    <property type="entry name" value="2-hydroxyhepta-2,4-diene-1,7-dioate isomerase"/>
    <property type="match status" value="1"/>
</dbReference>
<keyword evidence="2" id="KW-0479">Metal-binding</keyword>
<sequence length="285" mass="30504">MIRFARFEDRQGLGLAIDRGEGFTALHASDDAFPGDLPALIASGVDLIEVAEAFRAAPALDIDCVHLLPPIPDPAKIICVGLNYRDHAAEGHFEIPSYPAIFARFATSLIGHGAPIVRPAISEQLDFEGEVAAIIGRGGRNIPLSEALLHVAGYSLFNDASIRDFQFRTSQWTAGKNFDATGAFGPWFVPASQLPEGAKGLRLQTRLNGIVVQDASTDDMIFDVAHQIALLSEVFTLQPGDVIVTGTPAGVGFARKPPLWMKPGDVCEIELEGLGILRNPVAQEG</sequence>
<dbReference type="GO" id="GO:0019752">
    <property type="term" value="P:carboxylic acid metabolic process"/>
    <property type="evidence" value="ECO:0007669"/>
    <property type="project" value="UniProtKB-ARBA"/>
</dbReference>
<evidence type="ECO:0000313" key="4">
    <source>
        <dbReference type="EMBL" id="PTQ07486.1"/>
    </source>
</evidence>
<dbReference type="InterPro" id="IPR036663">
    <property type="entry name" value="Fumarylacetoacetase_C_sf"/>
</dbReference>
<dbReference type="PANTHER" id="PTHR42796:SF4">
    <property type="entry name" value="FUMARYLACETOACETATE HYDROLASE DOMAIN-CONTAINING PROTEIN 2A"/>
    <property type="match status" value="1"/>
</dbReference>
<dbReference type="OrthoDB" id="5197601at2"/>
<dbReference type="GO" id="GO:0016853">
    <property type="term" value="F:isomerase activity"/>
    <property type="evidence" value="ECO:0007669"/>
    <property type="project" value="UniProtKB-ARBA"/>
</dbReference>
<name>A0A2T5FTU5_9SPHN</name>
<evidence type="ECO:0000313" key="5">
    <source>
        <dbReference type="Proteomes" id="UP000244162"/>
    </source>
</evidence>
<gene>
    <name evidence="4" type="ORF">CLG96_18325</name>
</gene>
<evidence type="ECO:0000256" key="1">
    <source>
        <dbReference type="ARBA" id="ARBA00010211"/>
    </source>
</evidence>
<organism evidence="4 5">
    <name type="scientific">Sphingomonas oleivorans</name>
    <dbReference type="NCBI Taxonomy" id="1735121"/>
    <lineage>
        <taxon>Bacteria</taxon>
        <taxon>Pseudomonadati</taxon>
        <taxon>Pseudomonadota</taxon>
        <taxon>Alphaproteobacteria</taxon>
        <taxon>Sphingomonadales</taxon>
        <taxon>Sphingomonadaceae</taxon>
        <taxon>Sphingomonas</taxon>
    </lineage>
</organism>
<dbReference type="GO" id="GO:0046872">
    <property type="term" value="F:metal ion binding"/>
    <property type="evidence" value="ECO:0007669"/>
    <property type="project" value="UniProtKB-KW"/>
</dbReference>